<dbReference type="AlphaFoldDB" id="A0A9D9IR75"/>
<reference evidence="1" key="2">
    <citation type="journal article" date="2021" name="PeerJ">
        <title>Extensive microbial diversity within the chicken gut microbiome revealed by metagenomics and culture.</title>
        <authorList>
            <person name="Gilroy R."/>
            <person name="Ravi A."/>
            <person name="Getino M."/>
            <person name="Pursley I."/>
            <person name="Horton D.L."/>
            <person name="Alikhan N.F."/>
            <person name="Baker D."/>
            <person name="Gharbi K."/>
            <person name="Hall N."/>
            <person name="Watson M."/>
            <person name="Adriaenssens E.M."/>
            <person name="Foster-Nyarko E."/>
            <person name="Jarju S."/>
            <person name="Secka A."/>
            <person name="Antonio M."/>
            <person name="Oren A."/>
            <person name="Chaudhuri R.R."/>
            <person name="La Ragione R."/>
            <person name="Hildebrand F."/>
            <person name="Pallen M.J."/>
        </authorList>
    </citation>
    <scope>NUCLEOTIDE SEQUENCE</scope>
    <source>
        <strain evidence="1">6919</strain>
    </source>
</reference>
<organism evidence="1 2">
    <name type="scientific">Candidatus Limisoma faecipullorum</name>
    <dbReference type="NCBI Taxonomy" id="2840854"/>
    <lineage>
        <taxon>Bacteria</taxon>
        <taxon>Pseudomonadati</taxon>
        <taxon>Bacteroidota</taxon>
        <taxon>Bacteroidia</taxon>
        <taxon>Bacteroidales</taxon>
        <taxon>Candidatus Limisoma</taxon>
    </lineage>
</organism>
<dbReference type="Proteomes" id="UP000823598">
    <property type="component" value="Unassembled WGS sequence"/>
</dbReference>
<gene>
    <name evidence="1" type="ORF">IAB88_09635</name>
</gene>
<evidence type="ECO:0000313" key="2">
    <source>
        <dbReference type="Proteomes" id="UP000823598"/>
    </source>
</evidence>
<protein>
    <recommendedName>
        <fullName evidence="3">Lipoprotein</fullName>
    </recommendedName>
</protein>
<dbReference type="PROSITE" id="PS51257">
    <property type="entry name" value="PROKAR_LIPOPROTEIN"/>
    <property type="match status" value="1"/>
</dbReference>
<evidence type="ECO:0008006" key="3">
    <source>
        <dbReference type="Google" id="ProtNLM"/>
    </source>
</evidence>
<dbReference type="EMBL" id="JADIMC010000115">
    <property type="protein sequence ID" value="MBO8477232.1"/>
    <property type="molecule type" value="Genomic_DNA"/>
</dbReference>
<proteinExistence type="predicted"/>
<evidence type="ECO:0000313" key="1">
    <source>
        <dbReference type="EMBL" id="MBO8477232.1"/>
    </source>
</evidence>
<reference evidence="1" key="1">
    <citation type="submission" date="2020-10" db="EMBL/GenBank/DDBJ databases">
        <authorList>
            <person name="Gilroy R."/>
        </authorList>
    </citation>
    <scope>NUCLEOTIDE SEQUENCE</scope>
    <source>
        <strain evidence="1">6919</strain>
    </source>
</reference>
<name>A0A9D9IR75_9BACT</name>
<accession>A0A9D9IR75</accession>
<comment type="caution">
    <text evidence="1">The sequence shown here is derived from an EMBL/GenBank/DDBJ whole genome shotgun (WGS) entry which is preliminary data.</text>
</comment>
<sequence>MKRLVLILMVVPLLVGCNKKTVFSLFEQDRQNYDLTEWIDGEEWVYKDNGKFRVGVTIGGNYNYTLKVLILNKSGQTVLFEPGNISAHVAVQSREQSDVIKRLKLYSGSNSEMLVSTSGLTYDHSPIDKLLQDTSTIYSLGAMTKDYRLVKEIRYLRKTTLYTDKVIYGYVYLENSDGRIMFVDIPVGGDVFSFKWMMLRK</sequence>